<reference evidence="1 2" key="1">
    <citation type="submission" date="2017-02" db="EMBL/GenBank/DDBJ databases">
        <authorList>
            <person name="Peterson S.W."/>
        </authorList>
    </citation>
    <scope>NUCLEOTIDE SEQUENCE [LARGE SCALE GENOMIC DNA]</scope>
    <source>
        <strain evidence="1 2">DSM 22335</strain>
    </source>
</reference>
<dbReference type="RefSeq" id="WP_078830530.1">
    <property type="nucleotide sequence ID" value="NZ_FUWH01000003.1"/>
</dbReference>
<dbReference type="SUPFAM" id="SSF46785">
    <property type="entry name" value="Winged helix' DNA-binding domain"/>
    <property type="match status" value="1"/>
</dbReference>
<dbReference type="STRING" id="413434.SAMN04488132_10319"/>
<sequence>MGRKFVDKIKRIDYLIARKATGSPTSLARRMELSQTTLFEYLALLKDMGAPIAYDKVRQSYCYEEYGRFVIAFVRQEENALESMCEEPEGDSS</sequence>
<keyword evidence="2" id="KW-1185">Reference proteome</keyword>
<evidence type="ECO:0000313" key="1">
    <source>
        <dbReference type="EMBL" id="SJZ58671.1"/>
    </source>
</evidence>
<organism evidence="1 2">
    <name type="scientific">Sediminibacterium ginsengisoli</name>
    <dbReference type="NCBI Taxonomy" id="413434"/>
    <lineage>
        <taxon>Bacteria</taxon>
        <taxon>Pseudomonadati</taxon>
        <taxon>Bacteroidota</taxon>
        <taxon>Chitinophagia</taxon>
        <taxon>Chitinophagales</taxon>
        <taxon>Chitinophagaceae</taxon>
        <taxon>Sediminibacterium</taxon>
    </lineage>
</organism>
<gene>
    <name evidence="1" type="ORF">SAMN04488132_10319</name>
</gene>
<proteinExistence type="predicted"/>
<protein>
    <recommendedName>
        <fullName evidence="3">HTH domain-containing protein</fullName>
    </recommendedName>
</protein>
<accession>A0A1T4LVL3</accession>
<dbReference type="AlphaFoldDB" id="A0A1T4LVL3"/>
<dbReference type="OrthoDB" id="770928at2"/>
<evidence type="ECO:0008006" key="3">
    <source>
        <dbReference type="Google" id="ProtNLM"/>
    </source>
</evidence>
<name>A0A1T4LVL3_9BACT</name>
<dbReference type="Proteomes" id="UP000190888">
    <property type="component" value="Unassembled WGS sequence"/>
</dbReference>
<dbReference type="InterPro" id="IPR036390">
    <property type="entry name" value="WH_DNA-bd_sf"/>
</dbReference>
<dbReference type="EMBL" id="FUWH01000003">
    <property type="protein sequence ID" value="SJZ58671.1"/>
    <property type="molecule type" value="Genomic_DNA"/>
</dbReference>
<evidence type="ECO:0000313" key="2">
    <source>
        <dbReference type="Proteomes" id="UP000190888"/>
    </source>
</evidence>